<gene>
    <name evidence="2" type="ORF">SAMN02787073_3664</name>
</gene>
<dbReference type="EMBL" id="FQVE01000004">
    <property type="protein sequence ID" value="SHG13845.1"/>
    <property type="molecule type" value="Genomic_DNA"/>
</dbReference>
<protein>
    <submittedName>
        <fullName evidence="2">Uncharacterized protein</fullName>
    </submittedName>
</protein>
<dbReference type="AlphaFoldDB" id="A0A1M5HD07"/>
<sequence>MLMKTNLVYGLLLLSVLFVSLNSCRTDEMLTGTEQTQKEKIVFFECFEKEKSLSKNAENNNYALPFGNSMLAYFNNYPEKRTELENKYGTVDLKVSSQDIGGDEGDHRKLIFFPMLKDGKVTAVIAGVINGERDYLYFDVHQNMHSDVFYIIHTFQDYYDTKTVSRNSNNPIDVGEVIITITRPVRLTAYDGWGGNGGPGNGGHAMGGGPGDYGGSGGGIGAPTAPVFPPLPPDTPIKDIKKFLSCLDTSKPANLTVYAAKMLSSSKPGHAFISIIQGNNTMIFGFYPKNGFPLTVTGPGQMGDDSGHAYNNAWNVGSITPVQLQNIINAAGTYSNSIYDVGFNNCVDFTVAILNYAGINFTAIGVDTPTTFANSIQSSTTSTNGNAPQTKRNCD</sequence>
<evidence type="ECO:0000256" key="1">
    <source>
        <dbReference type="SAM" id="MobiDB-lite"/>
    </source>
</evidence>
<evidence type="ECO:0000313" key="3">
    <source>
        <dbReference type="Proteomes" id="UP000184108"/>
    </source>
</evidence>
<reference evidence="3" key="1">
    <citation type="submission" date="2016-11" db="EMBL/GenBank/DDBJ databases">
        <authorList>
            <person name="Varghese N."/>
            <person name="Submissions S."/>
        </authorList>
    </citation>
    <scope>NUCLEOTIDE SEQUENCE [LARGE SCALE GENOMIC DNA]</scope>
    <source>
        <strain evidence="3">YR203</strain>
    </source>
</reference>
<feature type="region of interest" description="Disordered" evidence="1">
    <location>
        <begin position="375"/>
        <end position="395"/>
    </location>
</feature>
<dbReference type="Proteomes" id="UP000184108">
    <property type="component" value="Unassembled WGS sequence"/>
</dbReference>
<name>A0A1M5HD07_9FLAO</name>
<proteinExistence type="predicted"/>
<accession>A0A1M5HD07</accession>
<evidence type="ECO:0000313" key="2">
    <source>
        <dbReference type="EMBL" id="SHG13845.1"/>
    </source>
</evidence>
<organism evidence="2 3">
    <name type="scientific">Chryseobacterium vrystaatense</name>
    <dbReference type="NCBI Taxonomy" id="307480"/>
    <lineage>
        <taxon>Bacteria</taxon>
        <taxon>Pseudomonadati</taxon>
        <taxon>Bacteroidota</taxon>
        <taxon>Flavobacteriia</taxon>
        <taxon>Flavobacteriales</taxon>
        <taxon>Weeksellaceae</taxon>
        <taxon>Chryseobacterium group</taxon>
        <taxon>Chryseobacterium</taxon>
    </lineage>
</organism>